<keyword evidence="4" id="KW-1133">Transmembrane helix</keyword>
<dbReference type="PANTHER" id="PTHR11782:SF83">
    <property type="entry name" value="GUANOSINE-DIPHOSPHATASE"/>
    <property type="match status" value="1"/>
</dbReference>
<reference evidence="5 6" key="1">
    <citation type="submission" date="2024-10" db="EMBL/GenBank/DDBJ databases">
        <title>Updated reference genomes for cyclostephanoid diatoms.</title>
        <authorList>
            <person name="Roberts W.R."/>
            <person name="Alverson A.J."/>
        </authorList>
    </citation>
    <scope>NUCLEOTIDE SEQUENCE [LARGE SCALE GENOMIC DNA]</scope>
    <source>
        <strain evidence="5 6">AJA010-31</strain>
    </source>
</reference>
<dbReference type="Proteomes" id="UP001530400">
    <property type="component" value="Unassembled WGS sequence"/>
</dbReference>
<dbReference type="EMBL" id="JALLPJ020000828">
    <property type="protein sequence ID" value="KAL3781890.1"/>
    <property type="molecule type" value="Genomic_DNA"/>
</dbReference>
<name>A0ABD3P5X1_9STRA</name>
<keyword evidence="2" id="KW-0378">Hydrolase</keyword>
<comment type="caution">
    <text evidence="5">The sequence shown here is derived from an EMBL/GenBank/DDBJ whole genome shotgun (WGS) entry which is preliminary data.</text>
</comment>
<evidence type="ECO:0000256" key="4">
    <source>
        <dbReference type="SAM" id="Phobius"/>
    </source>
</evidence>
<gene>
    <name evidence="5" type="ORF">ACHAWO_010052</name>
</gene>
<dbReference type="CDD" id="cd24003">
    <property type="entry name" value="ASKHA_NBD_GDA1_CD39_NTPase"/>
    <property type="match status" value="1"/>
</dbReference>
<dbReference type="Gene3D" id="3.30.420.40">
    <property type="match status" value="1"/>
</dbReference>
<sequence>MAEYNYGCVIDAGSSGSRVHVYQWSHPTSFITKYSSFESSPGISHPDNGLPVVLDLISLAKNSLPDNVDLDTVPIFLGATAGMRILDPATEASIMSQVRSLLDSSGFMFRNEWARTISGEEEGAFGWLVANYLKNGDIPGKMSDTTYGAIDLGGRIFTVHAFLLMYPHLFLYYGVDQAINKFNAHHVNKKSLVSPCYPVGYKDIATGVSGSGAWHECLIQVAGLFDFIYDCHHGDGKSERCSFNGVYQPPLRSKRFIAMSAFVYTWDFLGLKIGSDTDDLKTMIKKAQKVCSMSYKEQVKYYTEISAEMSTERRTKNIHTQCFNAAYIYHLVHSGFGLPARRTPIEIYHHINGTDVDWALGMMLVERNKGSCETSGQRSTIMKITGTSDIESSDYKLLFISITPTCVIIACILGYMLVRTRRKYRMLEVRYLYVDQSIQMTRRMY</sequence>
<keyword evidence="4" id="KW-0472">Membrane</keyword>
<dbReference type="Gene3D" id="3.30.420.150">
    <property type="entry name" value="Exopolyphosphatase. Domain 2"/>
    <property type="match status" value="2"/>
</dbReference>
<feature type="transmembrane region" description="Helical" evidence="4">
    <location>
        <begin position="397"/>
        <end position="418"/>
    </location>
</feature>
<feature type="active site" description="Proton acceptor" evidence="3">
    <location>
        <position position="122"/>
    </location>
</feature>
<dbReference type="Pfam" id="PF01150">
    <property type="entry name" value="GDA1_CD39"/>
    <property type="match status" value="2"/>
</dbReference>
<keyword evidence="6" id="KW-1185">Reference proteome</keyword>
<evidence type="ECO:0008006" key="7">
    <source>
        <dbReference type="Google" id="ProtNLM"/>
    </source>
</evidence>
<evidence type="ECO:0000313" key="5">
    <source>
        <dbReference type="EMBL" id="KAL3781890.1"/>
    </source>
</evidence>
<evidence type="ECO:0000313" key="6">
    <source>
        <dbReference type="Proteomes" id="UP001530400"/>
    </source>
</evidence>
<dbReference type="PANTHER" id="PTHR11782">
    <property type="entry name" value="ADENOSINE/GUANOSINE DIPHOSPHATASE"/>
    <property type="match status" value="1"/>
</dbReference>
<dbReference type="GO" id="GO:0016787">
    <property type="term" value="F:hydrolase activity"/>
    <property type="evidence" value="ECO:0007669"/>
    <property type="project" value="UniProtKB-KW"/>
</dbReference>
<dbReference type="InterPro" id="IPR000407">
    <property type="entry name" value="GDA1_CD39_NTPase"/>
</dbReference>
<accession>A0ABD3P5X1</accession>
<keyword evidence="4" id="KW-0812">Transmembrane</keyword>
<evidence type="ECO:0000256" key="3">
    <source>
        <dbReference type="PIRSR" id="PIRSR600407-1"/>
    </source>
</evidence>
<comment type="similarity">
    <text evidence="1">Belongs to the GDA1/CD39 NTPase family.</text>
</comment>
<proteinExistence type="inferred from homology"/>
<evidence type="ECO:0000256" key="2">
    <source>
        <dbReference type="ARBA" id="ARBA00022801"/>
    </source>
</evidence>
<protein>
    <recommendedName>
        <fullName evidence="7">Apyrase</fullName>
    </recommendedName>
</protein>
<organism evidence="5 6">
    <name type="scientific">Cyclotella atomus</name>
    <dbReference type="NCBI Taxonomy" id="382360"/>
    <lineage>
        <taxon>Eukaryota</taxon>
        <taxon>Sar</taxon>
        <taxon>Stramenopiles</taxon>
        <taxon>Ochrophyta</taxon>
        <taxon>Bacillariophyta</taxon>
        <taxon>Coscinodiscophyceae</taxon>
        <taxon>Thalassiosirophycidae</taxon>
        <taxon>Stephanodiscales</taxon>
        <taxon>Stephanodiscaceae</taxon>
        <taxon>Cyclotella</taxon>
    </lineage>
</organism>
<evidence type="ECO:0000256" key="1">
    <source>
        <dbReference type="ARBA" id="ARBA00009283"/>
    </source>
</evidence>
<dbReference type="AlphaFoldDB" id="A0ABD3P5X1"/>